<dbReference type="Proteomes" id="UP001549098">
    <property type="component" value="Unassembled WGS sequence"/>
</dbReference>
<name>A0ABV2F8Q7_9BACL</name>
<protein>
    <submittedName>
        <fullName evidence="1">Uncharacterized protein</fullName>
    </submittedName>
</protein>
<reference evidence="1 2" key="1">
    <citation type="submission" date="2024-06" db="EMBL/GenBank/DDBJ databases">
        <title>Genomic Encyclopedia of Type Strains, Phase IV (KMG-IV): sequencing the most valuable type-strain genomes for metagenomic binning, comparative biology and taxonomic classification.</title>
        <authorList>
            <person name="Goeker M."/>
        </authorList>
    </citation>
    <scope>NUCLEOTIDE SEQUENCE [LARGE SCALE GENOMIC DNA]</scope>
    <source>
        <strain evidence="1 2">DSM 17253</strain>
    </source>
</reference>
<gene>
    <name evidence="1" type="ORF">ABID47_004769</name>
</gene>
<accession>A0ABV2F8Q7</accession>
<evidence type="ECO:0000313" key="2">
    <source>
        <dbReference type="Proteomes" id="UP001549098"/>
    </source>
</evidence>
<sequence>MAQRRPEIANQGNYGIDAPTVIRNLAWIGVLPIVAGIKK</sequence>
<keyword evidence="2" id="KW-1185">Reference proteome</keyword>
<comment type="caution">
    <text evidence="1">The sequence shown here is derived from an EMBL/GenBank/DDBJ whole genome shotgun (WGS) entry which is preliminary data.</text>
</comment>
<dbReference type="EMBL" id="JBEPLV010000005">
    <property type="protein sequence ID" value="MET3548141.1"/>
    <property type="molecule type" value="Genomic_DNA"/>
</dbReference>
<proteinExistence type="predicted"/>
<evidence type="ECO:0000313" key="1">
    <source>
        <dbReference type="EMBL" id="MET3548141.1"/>
    </source>
</evidence>
<organism evidence="1 2">
    <name type="scientific">Paenibacillus favisporus</name>
    <dbReference type="NCBI Taxonomy" id="221028"/>
    <lineage>
        <taxon>Bacteria</taxon>
        <taxon>Bacillati</taxon>
        <taxon>Bacillota</taxon>
        <taxon>Bacilli</taxon>
        <taxon>Bacillales</taxon>
        <taxon>Paenibacillaceae</taxon>
        <taxon>Paenibacillus</taxon>
    </lineage>
</organism>